<dbReference type="RefSeq" id="WP_079538609.1">
    <property type="nucleotide sequence ID" value="NZ_LT670844.1"/>
</dbReference>
<dbReference type="InterPro" id="IPR051532">
    <property type="entry name" value="Ester_Hydrolysis_Enzymes"/>
</dbReference>
<dbReference type="PANTHER" id="PTHR30383">
    <property type="entry name" value="THIOESTERASE 1/PROTEASE 1/LYSOPHOSPHOLIPASE L1"/>
    <property type="match status" value="1"/>
</dbReference>
<gene>
    <name evidence="2" type="ORF">SAMN05444159_2727</name>
</gene>
<proteinExistence type="predicted"/>
<dbReference type="EMBL" id="LT670844">
    <property type="protein sequence ID" value="SHK21687.1"/>
    <property type="molecule type" value="Genomic_DNA"/>
</dbReference>
<dbReference type="Pfam" id="PF13472">
    <property type="entry name" value="Lipase_GDSL_2"/>
    <property type="match status" value="1"/>
</dbReference>
<organism evidence="2 3">
    <name type="scientific">Bradyrhizobium lablabi</name>
    <dbReference type="NCBI Taxonomy" id="722472"/>
    <lineage>
        <taxon>Bacteria</taxon>
        <taxon>Pseudomonadati</taxon>
        <taxon>Pseudomonadota</taxon>
        <taxon>Alphaproteobacteria</taxon>
        <taxon>Hyphomicrobiales</taxon>
        <taxon>Nitrobacteraceae</taxon>
        <taxon>Bradyrhizobium</taxon>
    </lineage>
</organism>
<evidence type="ECO:0000313" key="3">
    <source>
        <dbReference type="Proteomes" id="UP000189935"/>
    </source>
</evidence>
<accession>A0A1M6QNU9</accession>
<dbReference type="Proteomes" id="UP000189935">
    <property type="component" value="Chromosome I"/>
</dbReference>
<feature type="domain" description="SGNH hydrolase-type esterase" evidence="1">
    <location>
        <begin position="51"/>
        <end position="201"/>
    </location>
</feature>
<protein>
    <submittedName>
        <fullName evidence="2">Lysophospholipase L1</fullName>
    </submittedName>
</protein>
<dbReference type="AlphaFoldDB" id="A0A1M6QNU9"/>
<dbReference type="InterPro" id="IPR036514">
    <property type="entry name" value="SGNH_hydro_sf"/>
</dbReference>
<name>A0A1M6QNU9_9BRAD</name>
<dbReference type="Gene3D" id="3.40.50.1110">
    <property type="entry name" value="SGNH hydrolase"/>
    <property type="match status" value="1"/>
</dbReference>
<sequence length="216" mass="22609">MNLTRVALIAAVVACAWAAWSWRPVRDNHEPIRALIISSALARFDDAIVVLGDSIVEASTLPRSLCGHAIVNAGIGGATTASNLPAILARSLGGKRAALVVVSLGTNDALMPHSPEQFSSNYRALLTELTALTPRRAVAAITLPEAGLEGTPKPGSALIDSYNAVLPKLAQEAGATFIALPAMPEHHTLDGVHLNAVGYEVWDKAILRGIESALCK</sequence>
<dbReference type="InterPro" id="IPR013830">
    <property type="entry name" value="SGNH_hydro"/>
</dbReference>
<dbReference type="PANTHER" id="PTHR30383:SF5">
    <property type="entry name" value="SGNH HYDROLASE-TYPE ESTERASE DOMAIN-CONTAINING PROTEIN"/>
    <property type="match status" value="1"/>
</dbReference>
<reference evidence="2 3" key="1">
    <citation type="submission" date="2016-11" db="EMBL/GenBank/DDBJ databases">
        <authorList>
            <person name="Jaros S."/>
            <person name="Januszkiewicz K."/>
            <person name="Wedrychowicz H."/>
        </authorList>
    </citation>
    <scope>NUCLEOTIDE SEQUENCE [LARGE SCALE GENOMIC DNA]</scope>
    <source>
        <strain evidence="2 3">GAS499</strain>
    </source>
</reference>
<evidence type="ECO:0000313" key="2">
    <source>
        <dbReference type="EMBL" id="SHK21687.1"/>
    </source>
</evidence>
<dbReference type="OrthoDB" id="8355047at2"/>
<evidence type="ECO:0000259" key="1">
    <source>
        <dbReference type="Pfam" id="PF13472"/>
    </source>
</evidence>
<dbReference type="GO" id="GO:0004622">
    <property type="term" value="F:phosphatidylcholine lysophospholipase activity"/>
    <property type="evidence" value="ECO:0007669"/>
    <property type="project" value="TreeGrafter"/>
</dbReference>
<dbReference type="SUPFAM" id="SSF52266">
    <property type="entry name" value="SGNH hydrolase"/>
    <property type="match status" value="1"/>
</dbReference>